<proteinExistence type="predicted"/>
<gene>
    <name evidence="1" type="ORF">SAMN04488118_1178</name>
</gene>
<accession>A0A1G5RH49</accession>
<dbReference type="Proteomes" id="UP000198767">
    <property type="component" value="Unassembled WGS sequence"/>
</dbReference>
<protein>
    <submittedName>
        <fullName evidence="1">Uncharacterized protein</fullName>
    </submittedName>
</protein>
<evidence type="ECO:0000313" key="2">
    <source>
        <dbReference type="Proteomes" id="UP000198767"/>
    </source>
</evidence>
<dbReference type="AlphaFoldDB" id="A0A1G5RH49"/>
<dbReference type="STRING" id="1156985.SAMN04488118_1178"/>
<sequence length="53" mass="6164">MSGMRSIFLSSLYESLIYRLRIDEQKGFFSLHRRMILERLPTTNCPALVSASQ</sequence>
<reference evidence="1 2" key="1">
    <citation type="submission" date="2016-10" db="EMBL/GenBank/DDBJ databases">
        <authorList>
            <person name="de Groot N.N."/>
        </authorList>
    </citation>
    <scope>NUCLEOTIDE SEQUENCE [LARGE SCALE GENOMIC DNA]</scope>
    <source>
        <strain evidence="1 2">U95</strain>
    </source>
</reference>
<name>A0A1G5RH49_9RHOB</name>
<evidence type="ECO:0000313" key="1">
    <source>
        <dbReference type="EMBL" id="SCZ73357.1"/>
    </source>
</evidence>
<keyword evidence="2" id="KW-1185">Reference proteome</keyword>
<dbReference type="EMBL" id="FMWG01000017">
    <property type="protein sequence ID" value="SCZ73357.1"/>
    <property type="molecule type" value="Genomic_DNA"/>
</dbReference>
<organism evidence="1 2">
    <name type="scientific">Epibacterium ulvae</name>
    <dbReference type="NCBI Taxonomy" id="1156985"/>
    <lineage>
        <taxon>Bacteria</taxon>
        <taxon>Pseudomonadati</taxon>
        <taxon>Pseudomonadota</taxon>
        <taxon>Alphaproteobacteria</taxon>
        <taxon>Rhodobacterales</taxon>
        <taxon>Roseobacteraceae</taxon>
        <taxon>Epibacterium</taxon>
    </lineage>
</organism>